<proteinExistence type="predicted"/>
<protein>
    <submittedName>
        <fullName evidence="1">Gliding motility-associated-like protein</fullName>
    </submittedName>
</protein>
<reference evidence="1 2" key="1">
    <citation type="submission" date="2020-05" db="EMBL/GenBank/DDBJ databases">
        <title>Genomic Encyclopedia of Type Strains, Phase IV (KMG-V): Genome sequencing to study the core and pangenomes of soil and plant-associated prokaryotes.</title>
        <authorList>
            <person name="Whitman W."/>
        </authorList>
    </citation>
    <scope>NUCLEOTIDE SEQUENCE [LARGE SCALE GENOMIC DNA]</scope>
    <source>
        <strain evidence="1 2">9A</strain>
    </source>
</reference>
<accession>A0ABX2FNZ6</accession>
<comment type="caution">
    <text evidence="1">The sequence shown here is derived from an EMBL/GenBank/DDBJ whole genome shotgun (WGS) entry which is preliminary data.</text>
</comment>
<dbReference type="RefSeq" id="WP_173809455.1">
    <property type="nucleotide sequence ID" value="NZ_JABSNP010000005.1"/>
</dbReference>
<organism evidence="1 2">
    <name type="scientific">Hymenobacter caeli</name>
    <dbReference type="NCBI Taxonomy" id="2735894"/>
    <lineage>
        <taxon>Bacteria</taxon>
        <taxon>Pseudomonadati</taxon>
        <taxon>Bacteroidota</taxon>
        <taxon>Cytophagia</taxon>
        <taxon>Cytophagales</taxon>
        <taxon>Hymenobacteraceae</taxon>
        <taxon>Hymenobacter</taxon>
    </lineage>
</organism>
<name>A0ABX2FNZ6_9BACT</name>
<gene>
    <name evidence="1" type="ORF">HNP98_001537</name>
</gene>
<dbReference type="InterPro" id="IPR013783">
    <property type="entry name" value="Ig-like_fold"/>
</dbReference>
<dbReference type="Proteomes" id="UP000779507">
    <property type="component" value="Unassembled WGS sequence"/>
</dbReference>
<keyword evidence="2" id="KW-1185">Reference proteome</keyword>
<dbReference type="Gene3D" id="2.60.40.10">
    <property type="entry name" value="Immunoglobulins"/>
    <property type="match status" value="1"/>
</dbReference>
<dbReference type="Pfam" id="PF13585">
    <property type="entry name" value="CHU_C"/>
    <property type="match status" value="1"/>
</dbReference>
<sequence length="958" mass="101494">MTALFTLWHNWRSAPLGILLALGLLLPGAARASHIRAGQIEAKVDTTAAHNPNRIFFKLTIYQNLIGTSADQPQATLYFGDGTSQTSDRISGIGPKQVIPIPGNPATGIDIFYFDHTYPGAKTYPVSFNGELRNAGILNFPLSGSQSFYIDAAVTIDPALGVNHSPVLRTPPIDQAGQNQVYVHNPGAYDADGDSLSFRLVPCQQAAPVGTDNTPVPGNIPGYVYPNQTPGNAAAKQAAYSGVPAGTAGATPAIFTQDPRTGQITWNTPLQTGLYNIAFYVDEWRRGEFGKKRIGFVRRDMQITVVATTNLRPVLKIPRDTCVVAGTTVTGAVTATDGTAPGAAAQTPVTLTAYSGVIPPARFIQTTKGPPTASGTFTWATDCSNVAKEPYSVVFKAQDTPASPADVPLVDEQVWRITVVGPPPQNLVATPTANQVSLTWDRYTCTNASFIRIYRREGCLAYTPGPCDTGLPASTGYVLIGSVAANLSAFKDDNNGAGLARGKTYSYRIYADFPLPGLGASLPSAEACVTLVGPVARLKNVDVDRTDVAGQITVRWSPAKLAITQLLATPSGYRLSRAVGLNPAATAFALVRADRFALTDSVFVDAGLNTTANQYTYRLDLVYANAAGTEVAESQGTASSVRAAAIANGLTKTVAVSWTYQTPWDNSLQPALVFRSATGPAGPFAQVGAPATAATGGTFTDSDPALVKGQSYCYYVQTNGRYPAPLPPYLSGLLNKSQITCATLVDQPCVPVLTLAPANCDSLAALPFFPANNQRYSNSLRWTVGSLPAGCNAAASYYRIFYRPGTDGAFTLLDSTTTLAYVHRNLLAPNGCYAVQAVGAGGVRSALSNVACQTECVFFLLPNIFTPNGDGVNDLFQPKTASPLRSVHFQAFNRWGVKVFENTTTASIFIRWDGGGAPGEAGTSGKVSEGLYYYLAEVQFADAASTTRTYKGWVQVIR</sequence>
<evidence type="ECO:0000313" key="2">
    <source>
        <dbReference type="Proteomes" id="UP000779507"/>
    </source>
</evidence>
<evidence type="ECO:0000313" key="1">
    <source>
        <dbReference type="EMBL" id="NRT18716.1"/>
    </source>
</evidence>
<dbReference type="EMBL" id="JABSNP010000005">
    <property type="protein sequence ID" value="NRT18716.1"/>
    <property type="molecule type" value="Genomic_DNA"/>
</dbReference>